<dbReference type="EMBL" id="BSFE01000007">
    <property type="protein sequence ID" value="GLK52935.1"/>
    <property type="molecule type" value="Genomic_DNA"/>
</dbReference>
<evidence type="ECO:0000256" key="5">
    <source>
        <dbReference type="ARBA" id="ARBA00022989"/>
    </source>
</evidence>
<evidence type="ECO:0000256" key="8">
    <source>
        <dbReference type="ARBA" id="ARBA00039168"/>
    </source>
</evidence>
<reference evidence="11" key="1">
    <citation type="journal article" date="2014" name="Int. J. Syst. Evol. Microbiol.">
        <title>Complete genome sequence of Corynebacterium casei LMG S-19264T (=DSM 44701T), isolated from a smear-ripened cheese.</title>
        <authorList>
            <consortium name="US DOE Joint Genome Institute (JGI-PGF)"/>
            <person name="Walter F."/>
            <person name="Albersmeier A."/>
            <person name="Kalinowski J."/>
            <person name="Ruckert C."/>
        </authorList>
    </citation>
    <scope>NUCLEOTIDE SEQUENCE</scope>
    <source>
        <strain evidence="11">VKM B-1513</strain>
    </source>
</reference>
<comment type="caution">
    <text evidence="11">The sequence shown here is derived from an EMBL/GenBank/DDBJ whole genome shotgun (WGS) entry which is preliminary data.</text>
</comment>
<dbReference type="Proteomes" id="UP001143486">
    <property type="component" value="Unassembled WGS sequence"/>
</dbReference>
<comment type="subcellular location">
    <subcellularLocation>
        <location evidence="1 9">Cell membrane</location>
        <topology evidence="1 9">Multi-pass membrane protein</topology>
    </subcellularLocation>
</comment>
<keyword evidence="2" id="KW-0813">Transport</keyword>
<accession>A0A9W6IPQ1</accession>
<dbReference type="InterPro" id="IPR000390">
    <property type="entry name" value="Small_drug/metabolite_transptr"/>
</dbReference>
<dbReference type="InterPro" id="IPR037185">
    <property type="entry name" value="EmrE-like"/>
</dbReference>
<evidence type="ECO:0000256" key="3">
    <source>
        <dbReference type="ARBA" id="ARBA00022475"/>
    </source>
</evidence>
<feature type="transmembrane region" description="Helical" evidence="10">
    <location>
        <begin position="89"/>
        <end position="108"/>
    </location>
</feature>
<dbReference type="PANTHER" id="PTHR30561">
    <property type="entry name" value="SMR FAMILY PROTON-DEPENDENT DRUG EFFLUX TRANSPORTER SUGE"/>
    <property type="match status" value="1"/>
</dbReference>
<dbReference type="Gene3D" id="1.10.3730.20">
    <property type="match status" value="1"/>
</dbReference>
<evidence type="ECO:0000256" key="2">
    <source>
        <dbReference type="ARBA" id="ARBA00022448"/>
    </source>
</evidence>
<keyword evidence="4 9" id="KW-0812">Transmembrane</keyword>
<proteinExistence type="inferred from homology"/>
<evidence type="ECO:0000256" key="1">
    <source>
        <dbReference type="ARBA" id="ARBA00004651"/>
    </source>
</evidence>
<dbReference type="RefSeq" id="WP_271187295.1">
    <property type="nucleotide sequence ID" value="NZ_BSFE01000007.1"/>
</dbReference>
<keyword evidence="6 10" id="KW-0472">Membrane</keyword>
<keyword evidence="5 10" id="KW-1133">Transmembrane helix</keyword>
<evidence type="ECO:0000256" key="7">
    <source>
        <dbReference type="ARBA" id="ARBA00038151"/>
    </source>
</evidence>
<name>A0A9W6IPQ1_9PROT</name>
<reference evidence="11" key="2">
    <citation type="submission" date="2023-01" db="EMBL/GenBank/DDBJ databases">
        <authorList>
            <person name="Sun Q."/>
            <person name="Evtushenko L."/>
        </authorList>
    </citation>
    <scope>NUCLEOTIDE SEQUENCE</scope>
    <source>
        <strain evidence="11">VKM B-1513</strain>
    </source>
</reference>
<dbReference type="InterPro" id="IPR045324">
    <property type="entry name" value="Small_multidrug_res"/>
</dbReference>
<dbReference type="PANTHER" id="PTHR30561:SF0">
    <property type="entry name" value="GUANIDINIUM EXPORTER"/>
    <property type="match status" value="1"/>
</dbReference>
<dbReference type="GO" id="GO:0022857">
    <property type="term" value="F:transmembrane transporter activity"/>
    <property type="evidence" value="ECO:0007669"/>
    <property type="project" value="InterPro"/>
</dbReference>
<dbReference type="Pfam" id="PF00893">
    <property type="entry name" value="Multi_Drug_Res"/>
    <property type="match status" value="1"/>
</dbReference>
<evidence type="ECO:0000256" key="10">
    <source>
        <dbReference type="SAM" id="Phobius"/>
    </source>
</evidence>
<feature type="transmembrane region" description="Helical" evidence="10">
    <location>
        <begin position="38"/>
        <end position="55"/>
    </location>
</feature>
<dbReference type="SUPFAM" id="SSF103481">
    <property type="entry name" value="Multidrug resistance efflux transporter EmrE"/>
    <property type="match status" value="1"/>
</dbReference>
<dbReference type="GO" id="GO:0005886">
    <property type="term" value="C:plasma membrane"/>
    <property type="evidence" value="ECO:0007669"/>
    <property type="project" value="UniProtKB-SubCell"/>
</dbReference>
<protein>
    <recommendedName>
        <fullName evidence="8">Guanidinium exporter</fullName>
    </recommendedName>
</protein>
<gene>
    <name evidence="11" type="ORF">GCM10017621_24430</name>
</gene>
<keyword evidence="12" id="KW-1185">Reference proteome</keyword>
<comment type="similarity">
    <text evidence="7">Belongs to the drug/metabolite transporter (DMT) superfamily. Small multidrug resistance (SMR) (TC 2.A.7.1) family. Gdx/SugE subfamily.</text>
</comment>
<evidence type="ECO:0000313" key="11">
    <source>
        <dbReference type="EMBL" id="GLK52935.1"/>
    </source>
</evidence>
<evidence type="ECO:0000256" key="4">
    <source>
        <dbReference type="ARBA" id="ARBA00022692"/>
    </source>
</evidence>
<evidence type="ECO:0000256" key="9">
    <source>
        <dbReference type="RuleBase" id="RU003942"/>
    </source>
</evidence>
<sequence>MMALFGPWTLLVLGGILEMVWALGFKYVGRDAPWWQQGGVVLALIGSMTLLFLAMKQLPAGTAYAVWTGIGALGVATFGILVFKEPATLARIVFLALILIGIIGLKATSGSSAG</sequence>
<dbReference type="GO" id="GO:1990961">
    <property type="term" value="P:xenobiotic detoxification by transmembrane export across the plasma membrane"/>
    <property type="evidence" value="ECO:0007669"/>
    <property type="project" value="UniProtKB-ARBA"/>
</dbReference>
<evidence type="ECO:0000313" key="12">
    <source>
        <dbReference type="Proteomes" id="UP001143486"/>
    </source>
</evidence>
<evidence type="ECO:0000256" key="6">
    <source>
        <dbReference type="ARBA" id="ARBA00023136"/>
    </source>
</evidence>
<keyword evidence="3" id="KW-1003">Cell membrane</keyword>
<organism evidence="11 12">
    <name type="scientific">Maricaulis virginensis</name>
    <dbReference type="NCBI Taxonomy" id="144022"/>
    <lineage>
        <taxon>Bacteria</taxon>
        <taxon>Pseudomonadati</taxon>
        <taxon>Pseudomonadota</taxon>
        <taxon>Alphaproteobacteria</taxon>
        <taxon>Maricaulales</taxon>
        <taxon>Maricaulaceae</taxon>
        <taxon>Maricaulis</taxon>
    </lineage>
</organism>
<dbReference type="FunFam" id="1.10.3730.20:FF:000001">
    <property type="entry name" value="Quaternary ammonium compound resistance transporter SugE"/>
    <property type="match status" value="1"/>
</dbReference>
<dbReference type="AlphaFoldDB" id="A0A9W6IPQ1"/>
<feature type="transmembrane region" description="Helical" evidence="10">
    <location>
        <begin position="62"/>
        <end position="83"/>
    </location>
</feature>